<gene>
    <name evidence="1" type="ORF">ACFWJN_02720</name>
</gene>
<proteinExistence type="predicted"/>
<name>A0ABW6FHA9_9ACTN</name>
<reference evidence="1 2" key="1">
    <citation type="submission" date="2024-09" db="EMBL/GenBank/DDBJ databases">
        <title>The Natural Products Discovery Center: Release of the First 8490 Sequenced Strains for Exploring Actinobacteria Biosynthetic Diversity.</title>
        <authorList>
            <person name="Kalkreuter E."/>
            <person name="Kautsar S.A."/>
            <person name="Yang D."/>
            <person name="Bader C.D."/>
            <person name="Teijaro C.N."/>
            <person name="Fluegel L."/>
            <person name="Davis C.M."/>
            <person name="Simpson J.R."/>
            <person name="Lauterbach L."/>
            <person name="Steele A.D."/>
            <person name="Gui C."/>
            <person name="Meng S."/>
            <person name="Li G."/>
            <person name="Viehrig K."/>
            <person name="Ye F."/>
            <person name="Su P."/>
            <person name="Kiefer A.F."/>
            <person name="Nichols A."/>
            <person name="Cepeda A.J."/>
            <person name="Yan W."/>
            <person name="Fan B."/>
            <person name="Jiang Y."/>
            <person name="Adhikari A."/>
            <person name="Zheng C.-J."/>
            <person name="Schuster L."/>
            <person name="Cowan T.M."/>
            <person name="Smanski M.J."/>
            <person name="Chevrette M.G."/>
            <person name="De Carvalho L.P.S."/>
            <person name="Shen B."/>
        </authorList>
    </citation>
    <scope>NUCLEOTIDE SEQUENCE [LARGE SCALE GENOMIC DNA]</scope>
    <source>
        <strain evidence="1 2">NPDC058348</strain>
    </source>
</reference>
<dbReference type="EMBL" id="JBHXIJ010000008">
    <property type="protein sequence ID" value="MFD5097888.1"/>
    <property type="molecule type" value="Genomic_DNA"/>
</dbReference>
<dbReference type="Proteomes" id="UP001598448">
    <property type="component" value="Unassembled WGS sequence"/>
</dbReference>
<accession>A0ABW6FHA9</accession>
<keyword evidence="2" id="KW-1185">Reference proteome</keyword>
<dbReference type="RefSeq" id="WP_386707883.1">
    <property type="nucleotide sequence ID" value="NZ_JBHXIJ010000008.1"/>
</dbReference>
<sequence>MGEERVVIKLTRDQALVLSDWLYEAMFTSDDLSSIVRDRSVWSAIYAISGTLDTTLSEIFMPDYSERLAAAKQRLLEALGGEEEEAPAPAVSED</sequence>
<organism evidence="1 2">
    <name type="scientific">Streptomyces albidochromogenes</name>
    <dbReference type="NCBI Taxonomy" id="329524"/>
    <lineage>
        <taxon>Bacteria</taxon>
        <taxon>Bacillati</taxon>
        <taxon>Actinomycetota</taxon>
        <taxon>Actinomycetes</taxon>
        <taxon>Kitasatosporales</taxon>
        <taxon>Streptomycetaceae</taxon>
        <taxon>Streptomyces</taxon>
    </lineage>
</organism>
<comment type="caution">
    <text evidence="1">The sequence shown here is derived from an EMBL/GenBank/DDBJ whole genome shotgun (WGS) entry which is preliminary data.</text>
</comment>
<protein>
    <submittedName>
        <fullName evidence="1">Uncharacterized protein</fullName>
    </submittedName>
</protein>
<evidence type="ECO:0000313" key="2">
    <source>
        <dbReference type="Proteomes" id="UP001598448"/>
    </source>
</evidence>
<evidence type="ECO:0000313" key="1">
    <source>
        <dbReference type="EMBL" id="MFD5097888.1"/>
    </source>
</evidence>